<dbReference type="EMBL" id="BARW01004506">
    <property type="protein sequence ID" value="GAI63829.1"/>
    <property type="molecule type" value="Genomic_DNA"/>
</dbReference>
<protein>
    <submittedName>
        <fullName evidence="2">Uncharacterized protein</fullName>
    </submittedName>
</protein>
<proteinExistence type="predicted"/>
<evidence type="ECO:0000313" key="2">
    <source>
        <dbReference type="EMBL" id="GAI67863.1"/>
    </source>
</evidence>
<comment type="caution">
    <text evidence="2">The sequence shown here is derived from an EMBL/GenBank/DDBJ whole genome shotgun (WGS) entry which is preliminary data.</text>
</comment>
<evidence type="ECO:0000313" key="1">
    <source>
        <dbReference type="EMBL" id="GAI63829.1"/>
    </source>
</evidence>
<accession>X1QHZ2</accession>
<gene>
    <name evidence="2" type="ORF">S12H4_06167</name>
    <name evidence="1" type="ORF">S12H4_10506</name>
</gene>
<reference evidence="2" key="1">
    <citation type="journal article" date="2014" name="Front. Microbiol.">
        <title>High frequency of phylogenetically diverse reductive dehalogenase-homologous genes in deep subseafloor sedimentary metagenomes.</title>
        <authorList>
            <person name="Kawai M."/>
            <person name="Futagami T."/>
            <person name="Toyoda A."/>
            <person name="Takaki Y."/>
            <person name="Nishi S."/>
            <person name="Hori S."/>
            <person name="Arai W."/>
            <person name="Tsubouchi T."/>
            <person name="Morono Y."/>
            <person name="Uchiyama I."/>
            <person name="Ito T."/>
            <person name="Fujiyama A."/>
            <person name="Inagaki F."/>
            <person name="Takami H."/>
        </authorList>
    </citation>
    <scope>NUCLEOTIDE SEQUENCE</scope>
    <source>
        <strain evidence="2">Expedition CK06-06</strain>
    </source>
</reference>
<feature type="non-terminal residue" evidence="2">
    <location>
        <position position="1"/>
    </location>
</feature>
<name>X1QHZ2_9ZZZZ</name>
<dbReference type="EMBL" id="BARW01002129">
    <property type="protein sequence ID" value="GAI67863.1"/>
    <property type="molecule type" value="Genomic_DNA"/>
</dbReference>
<sequence>KLGTPGSKKNKNPFLDSDGNLNLVEKFPGIDFMIYEKKRLKNRKQRGD</sequence>
<organism evidence="2">
    <name type="scientific">marine sediment metagenome</name>
    <dbReference type="NCBI Taxonomy" id="412755"/>
    <lineage>
        <taxon>unclassified sequences</taxon>
        <taxon>metagenomes</taxon>
        <taxon>ecological metagenomes</taxon>
    </lineage>
</organism>
<dbReference type="AlphaFoldDB" id="X1QHZ2"/>